<protein>
    <submittedName>
        <fullName evidence="1">Uncharacterized protein</fullName>
    </submittedName>
</protein>
<dbReference type="Proteomes" id="UP001207654">
    <property type="component" value="Unassembled WGS sequence"/>
</dbReference>
<organism evidence="1 2">
    <name type="scientific">Archangium lansingense</name>
    <dbReference type="NCBI Taxonomy" id="2995310"/>
    <lineage>
        <taxon>Bacteria</taxon>
        <taxon>Pseudomonadati</taxon>
        <taxon>Myxococcota</taxon>
        <taxon>Myxococcia</taxon>
        <taxon>Myxococcales</taxon>
        <taxon>Cystobacterineae</taxon>
        <taxon>Archangiaceae</taxon>
        <taxon>Archangium</taxon>
    </lineage>
</organism>
<evidence type="ECO:0000313" key="1">
    <source>
        <dbReference type="EMBL" id="MCY1073038.1"/>
    </source>
</evidence>
<proteinExistence type="predicted"/>
<reference evidence="1 2" key="1">
    <citation type="submission" date="2022-11" db="EMBL/GenBank/DDBJ databases">
        <title>Minimal conservation of predation-associated metabolite biosynthetic gene clusters underscores biosynthetic potential of Myxococcota including descriptions for ten novel species: Archangium lansinium sp. nov., Myxococcus landrumus sp. nov., Nannocystis bai.</title>
        <authorList>
            <person name="Ahearne A."/>
            <person name="Stevens C."/>
            <person name="Phillips K."/>
        </authorList>
    </citation>
    <scope>NUCLEOTIDE SEQUENCE [LARGE SCALE GENOMIC DNA]</scope>
    <source>
        <strain evidence="1 2">MIWBW</strain>
    </source>
</reference>
<gene>
    <name evidence="1" type="ORF">OV287_00950</name>
</gene>
<evidence type="ECO:0000313" key="2">
    <source>
        <dbReference type="Proteomes" id="UP001207654"/>
    </source>
</evidence>
<dbReference type="EMBL" id="JAPNKA010000001">
    <property type="protein sequence ID" value="MCY1073038.1"/>
    <property type="molecule type" value="Genomic_DNA"/>
</dbReference>
<accession>A0ABT3ZUE4</accession>
<dbReference type="RefSeq" id="WP_267532056.1">
    <property type="nucleotide sequence ID" value="NZ_JAPNKA010000001.1"/>
</dbReference>
<name>A0ABT3ZUE4_9BACT</name>
<comment type="caution">
    <text evidence="1">The sequence shown here is derived from an EMBL/GenBank/DDBJ whole genome shotgun (WGS) entry which is preliminary data.</text>
</comment>
<sequence length="104" mass="11434">MLFMRLFWPALRVFLQESPGLAQPGNGGGHGVHLPGHRMLRLSRLEVDLDPRNLLGLEVRVAATDRASVIGAEAAWMEVDAIHELGILASIKDEEGRDRARSKA</sequence>
<keyword evidence="2" id="KW-1185">Reference proteome</keyword>